<evidence type="ECO:0000256" key="3">
    <source>
        <dbReference type="ARBA" id="ARBA00093463"/>
    </source>
</evidence>
<feature type="region of interest" description="Disordered" evidence="5">
    <location>
        <begin position="712"/>
        <end position="799"/>
    </location>
</feature>
<feature type="region of interest" description="Disordered" evidence="5">
    <location>
        <begin position="178"/>
        <end position="209"/>
    </location>
</feature>
<reference evidence="7" key="1">
    <citation type="submission" date="2019-04" db="EMBL/GenBank/DDBJ databases">
        <title>Sequencing of skin fungus with MAO and IRED activity.</title>
        <authorList>
            <person name="Marsaioli A.J."/>
            <person name="Bonatto J.M.C."/>
            <person name="Reis Junior O."/>
        </authorList>
    </citation>
    <scope>NUCLEOTIDE SEQUENCE</scope>
    <source>
        <strain evidence="7">30M1</strain>
    </source>
</reference>
<protein>
    <submittedName>
        <fullName evidence="7">Ssk1 response regulator receiver</fullName>
    </submittedName>
</protein>
<dbReference type="InterPro" id="IPR001789">
    <property type="entry name" value="Sig_transdc_resp-reg_receiver"/>
</dbReference>
<keyword evidence="8" id="KW-1185">Reference proteome</keyword>
<feature type="region of interest" description="Disordered" evidence="5">
    <location>
        <begin position="1"/>
        <end position="160"/>
    </location>
</feature>
<evidence type="ECO:0000259" key="6">
    <source>
        <dbReference type="PROSITE" id="PS50110"/>
    </source>
</evidence>
<proteinExistence type="inferred from homology"/>
<comment type="similarity">
    <text evidence="3">Belongs to the SSK1 family.</text>
</comment>
<feature type="compositionally biased region" description="Polar residues" evidence="5">
    <location>
        <begin position="45"/>
        <end position="55"/>
    </location>
</feature>
<comment type="caution">
    <text evidence="7">The sequence shown here is derived from an EMBL/GenBank/DDBJ whole genome shotgun (WGS) entry which is preliminary data.</text>
</comment>
<keyword evidence="2" id="KW-0902">Two-component regulatory system</keyword>
<feature type="compositionally biased region" description="Basic and acidic residues" evidence="5">
    <location>
        <begin position="712"/>
        <end position="723"/>
    </location>
</feature>
<feature type="compositionally biased region" description="Polar residues" evidence="5">
    <location>
        <begin position="111"/>
        <end position="125"/>
    </location>
</feature>
<name>A0A9P4TPK3_CURKU</name>
<evidence type="ECO:0000256" key="5">
    <source>
        <dbReference type="SAM" id="MobiDB-lite"/>
    </source>
</evidence>
<dbReference type="Proteomes" id="UP000801428">
    <property type="component" value="Unassembled WGS sequence"/>
</dbReference>
<sequence length="799" mass="85316">MSSIKSSRRFHLPKFWRRSSATSTTDTHRSNVSSAGSDAGGPPRVSSTLRKSISLSKLAEHQAANARDRDSSERTKVTVEAGTGAGAGAGAVPERLVKSEVLQKPAGAERSQPSQHSQLSQNTTVGSASASSNGNSRSPAITRASTTTSADQDDRKLPAVCPQLTLEEPTPIYPPAAAAAVQQAEPVPDTPSPASTAVEPPTAPVPDRRQSLVDKADARVITTLLDPNAPTQPSAATDYFAGAVQPALSAAMLHRKIWVKRPNASATLVQIGEDDLVDDVRDMILRKYANSLGRSFDSPDVTLRIVPRDAGHGHERTLGPEEEMCRTLDAYFPGGQTVHEALIIDVPKRGTPKPSPRVPHYYAYHDDAQHAQTEYFPPMPVVQPSPAAVAHGVPHAAPHSIAVLTNGGQLPPLHSPGGVARSHRTRRPGVLRTHTASPTTMAGGIPSSATSVRPGRPRLDSSASQDKHSQGSSAPIPTPPVPIDTPVRTQHDTPPAVRVASPRPDRPEGKEKKRKPKKAPAEPPSLPAGLLDGSVPPINVLIVEDNIINLRVLGAFMQRLKVRWQRAMNGKEAVTKWKAGGFHLVLMDIQLPVMNGLEATKEIRRLERVNNIGVFSSGASETPNAQQNGADSELGEDDKLGDRSLFKSPVIIVALTASSLQSDRHEALAAGCNDFLTKPVNFVWLERKVKEWGCMQALIDFDGWRKWKDFSKDSDSAKDKDANKMSTSMASIAPAKKSTSAKSSAPALAANTPDTNGSSTASSSQEKDEKKAKRRSIVQAPPSVPEDESETPTPEPESA</sequence>
<dbReference type="PANTHER" id="PTHR45339">
    <property type="entry name" value="HYBRID SIGNAL TRANSDUCTION HISTIDINE KINASE J"/>
    <property type="match status" value="1"/>
</dbReference>
<feature type="compositionally biased region" description="Basic and acidic residues" evidence="5">
    <location>
        <begin position="66"/>
        <end position="77"/>
    </location>
</feature>
<organism evidence="7 8">
    <name type="scientific">Curvularia kusanoi</name>
    <name type="common">Cochliobolus kusanoi</name>
    <dbReference type="NCBI Taxonomy" id="90978"/>
    <lineage>
        <taxon>Eukaryota</taxon>
        <taxon>Fungi</taxon>
        <taxon>Dikarya</taxon>
        <taxon>Ascomycota</taxon>
        <taxon>Pezizomycotina</taxon>
        <taxon>Dothideomycetes</taxon>
        <taxon>Pleosporomycetidae</taxon>
        <taxon>Pleosporales</taxon>
        <taxon>Pleosporineae</taxon>
        <taxon>Pleosporaceae</taxon>
        <taxon>Curvularia</taxon>
    </lineage>
</organism>
<dbReference type="AlphaFoldDB" id="A0A9P4TPK3"/>
<evidence type="ECO:0000256" key="1">
    <source>
        <dbReference type="ARBA" id="ARBA00022553"/>
    </source>
</evidence>
<evidence type="ECO:0000256" key="2">
    <source>
        <dbReference type="ARBA" id="ARBA00023012"/>
    </source>
</evidence>
<dbReference type="CDD" id="cd17546">
    <property type="entry name" value="REC_hyHK_CKI1_RcsC-like"/>
    <property type="match status" value="1"/>
</dbReference>
<feature type="compositionally biased region" description="Polar residues" evidence="5">
    <location>
        <begin position="752"/>
        <end position="764"/>
    </location>
</feature>
<keyword evidence="1 4" id="KW-0597">Phosphoprotein</keyword>
<dbReference type="Gene3D" id="3.40.50.2300">
    <property type="match status" value="1"/>
</dbReference>
<dbReference type="PANTHER" id="PTHR45339:SF1">
    <property type="entry name" value="HYBRID SIGNAL TRANSDUCTION HISTIDINE KINASE J"/>
    <property type="match status" value="1"/>
</dbReference>
<dbReference type="EMBL" id="SWKU01000001">
    <property type="protein sequence ID" value="KAF3010688.1"/>
    <property type="molecule type" value="Genomic_DNA"/>
</dbReference>
<dbReference type="InterPro" id="IPR011006">
    <property type="entry name" value="CheY-like_superfamily"/>
</dbReference>
<dbReference type="Pfam" id="PF00072">
    <property type="entry name" value="Response_reg"/>
    <property type="match status" value="1"/>
</dbReference>
<feature type="region of interest" description="Disordered" evidence="5">
    <location>
        <begin position="617"/>
        <end position="637"/>
    </location>
</feature>
<dbReference type="SUPFAM" id="SSF52172">
    <property type="entry name" value="CheY-like"/>
    <property type="match status" value="1"/>
</dbReference>
<evidence type="ECO:0000313" key="7">
    <source>
        <dbReference type="EMBL" id="KAF3010688.1"/>
    </source>
</evidence>
<feature type="compositionally biased region" description="Basic residues" evidence="5">
    <location>
        <begin position="1"/>
        <end position="17"/>
    </location>
</feature>
<evidence type="ECO:0000256" key="4">
    <source>
        <dbReference type="PROSITE-ProRule" id="PRU00169"/>
    </source>
</evidence>
<feature type="compositionally biased region" description="Polar residues" evidence="5">
    <location>
        <begin position="137"/>
        <end position="150"/>
    </location>
</feature>
<evidence type="ECO:0000313" key="8">
    <source>
        <dbReference type="Proteomes" id="UP000801428"/>
    </source>
</evidence>
<feature type="modified residue" description="4-aspartylphosphate" evidence="4">
    <location>
        <position position="588"/>
    </location>
</feature>
<gene>
    <name evidence="7" type="primary">SSK1</name>
    <name evidence="7" type="ORF">E8E13_005761</name>
</gene>
<feature type="compositionally biased region" description="Low complexity" evidence="5">
    <location>
        <begin position="730"/>
        <end position="750"/>
    </location>
</feature>
<feature type="domain" description="Response regulatory" evidence="6">
    <location>
        <begin position="539"/>
        <end position="693"/>
    </location>
</feature>
<feature type="compositionally biased region" description="Polar residues" evidence="5">
    <location>
        <begin position="617"/>
        <end position="630"/>
    </location>
</feature>
<dbReference type="OrthoDB" id="21225at2759"/>
<accession>A0A9P4TPK3</accession>
<dbReference type="FunFam" id="3.40.50.2300:FF:000146">
    <property type="entry name" value="Putative two-component response regulator SSK1p"/>
    <property type="match status" value="1"/>
</dbReference>
<feature type="region of interest" description="Disordered" evidence="5">
    <location>
        <begin position="404"/>
        <end position="530"/>
    </location>
</feature>
<dbReference type="PROSITE" id="PS50110">
    <property type="entry name" value="RESPONSE_REGULATORY"/>
    <property type="match status" value="1"/>
</dbReference>
<feature type="compositionally biased region" description="Polar residues" evidence="5">
    <location>
        <begin position="19"/>
        <end position="36"/>
    </location>
</feature>
<feature type="compositionally biased region" description="Low complexity" evidence="5">
    <location>
        <begin position="126"/>
        <end position="136"/>
    </location>
</feature>
<dbReference type="GO" id="GO:0000156">
    <property type="term" value="F:phosphorelay response regulator activity"/>
    <property type="evidence" value="ECO:0007669"/>
    <property type="project" value="UniProtKB-ARBA"/>
</dbReference>
<feature type="compositionally biased region" description="Low complexity" evidence="5">
    <location>
        <begin position="178"/>
        <end position="187"/>
    </location>
</feature>
<dbReference type="SMART" id="SM00448">
    <property type="entry name" value="REC"/>
    <property type="match status" value="1"/>
</dbReference>